<dbReference type="EMBL" id="LNQP01000082">
    <property type="protein sequence ID" value="KSU86489.1"/>
    <property type="molecule type" value="Genomic_DNA"/>
</dbReference>
<dbReference type="SUPFAM" id="SSF55804">
    <property type="entry name" value="Phoshotransferase/anion transport protein"/>
    <property type="match status" value="1"/>
</dbReference>
<protein>
    <recommendedName>
        <fullName evidence="9">Ascorbate-specific PTS system EIIA component</fullName>
    </recommendedName>
    <alternativeName>
        <fullName evidence="10">Ascorbate-specific phosphotransferase enzyme IIA component</fullName>
    </alternativeName>
</protein>
<evidence type="ECO:0000256" key="7">
    <source>
        <dbReference type="ARBA" id="ARBA00022777"/>
    </source>
</evidence>
<dbReference type="PROSITE" id="PS51372">
    <property type="entry name" value="PRD_2"/>
    <property type="match status" value="1"/>
</dbReference>
<dbReference type="InterPro" id="IPR036388">
    <property type="entry name" value="WH-like_DNA-bd_sf"/>
</dbReference>
<dbReference type="SUPFAM" id="SSF52794">
    <property type="entry name" value="PTS system IIB component-like"/>
    <property type="match status" value="1"/>
</dbReference>
<dbReference type="InterPro" id="IPR013011">
    <property type="entry name" value="PTS_EIIB_2"/>
</dbReference>
<dbReference type="Pfam" id="PF00359">
    <property type="entry name" value="PTS_EIIA_2"/>
    <property type="match status" value="1"/>
</dbReference>
<dbReference type="PANTHER" id="PTHR36203">
    <property type="entry name" value="ASCORBATE-SPECIFIC PTS SYSTEM EIIA COMPONENT"/>
    <property type="match status" value="1"/>
</dbReference>
<evidence type="ECO:0000256" key="10">
    <source>
        <dbReference type="ARBA" id="ARBA00042072"/>
    </source>
</evidence>
<proteinExistence type="predicted"/>
<dbReference type="InterPro" id="IPR051351">
    <property type="entry name" value="Ascorbate-PTS_EIIA_comp"/>
</dbReference>
<dbReference type="Gene3D" id="1.10.10.10">
    <property type="entry name" value="Winged helix-like DNA-binding domain superfamily/Winged helix DNA-binding domain"/>
    <property type="match status" value="1"/>
</dbReference>
<dbReference type="Gene3D" id="3.40.50.2300">
    <property type="match status" value="1"/>
</dbReference>
<evidence type="ECO:0000259" key="11">
    <source>
        <dbReference type="PROSITE" id="PS51094"/>
    </source>
</evidence>
<organism evidence="14 15">
    <name type="scientific">Priestia veravalensis</name>
    <dbReference type="NCBI Taxonomy" id="1414648"/>
    <lineage>
        <taxon>Bacteria</taxon>
        <taxon>Bacillati</taxon>
        <taxon>Bacillota</taxon>
        <taxon>Bacilli</taxon>
        <taxon>Bacillales</taxon>
        <taxon>Bacillaceae</taxon>
        <taxon>Priestia</taxon>
    </lineage>
</organism>
<feature type="domain" description="PTS EIIB type-2" evidence="12">
    <location>
        <begin position="399"/>
        <end position="486"/>
    </location>
</feature>
<evidence type="ECO:0000256" key="2">
    <source>
        <dbReference type="ARBA" id="ARBA00022448"/>
    </source>
</evidence>
<comment type="caution">
    <text evidence="14">The sequence shown here is derived from an EMBL/GenBank/DDBJ whole genome shotgun (WGS) entry which is preliminary data.</text>
</comment>
<dbReference type="AlphaFoldDB" id="A0A0V8JHN9"/>
<dbReference type="GO" id="GO:0006355">
    <property type="term" value="P:regulation of DNA-templated transcription"/>
    <property type="evidence" value="ECO:0007669"/>
    <property type="project" value="InterPro"/>
</dbReference>
<evidence type="ECO:0000313" key="14">
    <source>
        <dbReference type="EMBL" id="KSU86489.1"/>
    </source>
</evidence>
<dbReference type="Gene3D" id="3.40.930.10">
    <property type="entry name" value="Mannitol-specific EII, Chain A"/>
    <property type="match status" value="1"/>
</dbReference>
<accession>A0A0V8JHN9</accession>
<dbReference type="GO" id="GO:0005737">
    <property type="term" value="C:cytoplasm"/>
    <property type="evidence" value="ECO:0007669"/>
    <property type="project" value="UniProtKB-SubCell"/>
</dbReference>
<evidence type="ECO:0000256" key="8">
    <source>
        <dbReference type="ARBA" id="ARBA00037387"/>
    </source>
</evidence>
<comment type="function">
    <text evidence="8">The phosphoenolpyruvate-dependent sugar phosphotransferase system (sugar PTS), a major carbohydrate active transport system, catalyzes the phosphorylation of incoming sugar substrates concomitantly with their translocation across the cell membrane. The enzyme II UlaABC PTS system is involved in ascorbate transport.</text>
</comment>
<dbReference type="Pfam" id="PF00874">
    <property type="entry name" value="PRD"/>
    <property type="match status" value="1"/>
</dbReference>
<dbReference type="Gene3D" id="1.10.1790.10">
    <property type="entry name" value="PRD domain"/>
    <property type="match status" value="1"/>
</dbReference>
<dbReference type="SUPFAM" id="SSF63520">
    <property type="entry name" value="PTS-regulatory domain, PRD"/>
    <property type="match status" value="1"/>
</dbReference>
<reference evidence="14 15" key="1">
    <citation type="submission" date="2015-11" db="EMBL/GenBank/DDBJ databases">
        <title>Bacillus caseinolyticus sp nov.</title>
        <authorList>
            <person name="Dastager S.G."/>
            <person name="Mawlankar R."/>
        </authorList>
    </citation>
    <scope>NUCLEOTIDE SEQUENCE [LARGE SCALE GENOMIC DNA]</scope>
    <source>
        <strain evidence="14 15">SGD-V-76</strain>
    </source>
</reference>
<dbReference type="GO" id="GO:0009401">
    <property type="term" value="P:phosphoenolpyruvate-dependent sugar phosphotransferase system"/>
    <property type="evidence" value="ECO:0007669"/>
    <property type="project" value="UniProtKB-KW"/>
</dbReference>
<keyword evidence="7" id="KW-0418">Kinase</keyword>
<dbReference type="InterPro" id="IPR011608">
    <property type="entry name" value="PRD"/>
</dbReference>
<keyword evidence="6" id="KW-0598">Phosphotransferase system</keyword>
<dbReference type="InterPro" id="IPR036634">
    <property type="entry name" value="PRD_sf"/>
</dbReference>
<keyword evidence="3" id="KW-0963">Cytoplasm</keyword>
<keyword evidence="4" id="KW-0597">Phosphoprotein</keyword>
<dbReference type="InterPro" id="IPR016152">
    <property type="entry name" value="PTrfase/Anion_transptr"/>
</dbReference>
<dbReference type="InterPro" id="IPR036095">
    <property type="entry name" value="PTS_EIIB-like_sf"/>
</dbReference>
<evidence type="ECO:0000259" key="13">
    <source>
        <dbReference type="PROSITE" id="PS51372"/>
    </source>
</evidence>
<evidence type="ECO:0000256" key="4">
    <source>
        <dbReference type="ARBA" id="ARBA00022553"/>
    </source>
</evidence>
<keyword evidence="5" id="KW-0808">Transferase</keyword>
<dbReference type="PANTHER" id="PTHR36203:SF1">
    <property type="entry name" value="ASCORBATE-SPECIFIC PTS SYSTEM EIIA COMPONENT"/>
    <property type="match status" value="1"/>
</dbReference>
<dbReference type="CDD" id="cd05568">
    <property type="entry name" value="PTS_IIB_bgl_like"/>
    <property type="match status" value="1"/>
</dbReference>
<evidence type="ECO:0000313" key="15">
    <source>
        <dbReference type="Proteomes" id="UP000053681"/>
    </source>
</evidence>
<evidence type="ECO:0000256" key="5">
    <source>
        <dbReference type="ARBA" id="ARBA00022679"/>
    </source>
</evidence>
<dbReference type="Proteomes" id="UP000053681">
    <property type="component" value="Unassembled WGS sequence"/>
</dbReference>
<gene>
    <name evidence="14" type="ORF">AS180_18430</name>
</gene>
<evidence type="ECO:0000259" key="12">
    <source>
        <dbReference type="PROSITE" id="PS51099"/>
    </source>
</evidence>
<dbReference type="GO" id="GO:0008982">
    <property type="term" value="F:protein-N(PI)-phosphohistidine-sugar phosphotransferase activity"/>
    <property type="evidence" value="ECO:0007669"/>
    <property type="project" value="InterPro"/>
</dbReference>
<dbReference type="GO" id="GO:0016301">
    <property type="term" value="F:kinase activity"/>
    <property type="evidence" value="ECO:0007669"/>
    <property type="project" value="UniProtKB-KW"/>
</dbReference>
<evidence type="ECO:0000256" key="1">
    <source>
        <dbReference type="ARBA" id="ARBA00004496"/>
    </source>
</evidence>
<sequence>MVLDERSAALLQNLQQVKSLTMAELEEKTSLTRRQVQYGMKKANDWLEAHGYEPIQFDRKVGYYLIASLPVKDLQAKLTKQSYVFSESDREQVFYLMLLLSEEELSVYHFQSAVGVSRNTVLKDLQKLKKKAKSYGLDIHYSKVKGYVIKGEHESKLYLLEQIIHELLQNGSSQPVVTCIWGTKQAQLKHIQSELEGAEHQLGVSFTDERLEELSFLFLALDQLICKGDTLPYQESWQPLIETNEYKVVEALTNSQVFSPAWSKDDKLYATLHLLGMNRTKDVSPFQENELIETCLLSVIDEFERLSCIELQDKKELYQQLFVHFKPAYYRMKYQLTPAHTMVERIKNVYPELYHLTNKSLWPMRKELDCPIPESEVAYFTVYFGGWLRRQGTTLDGRKRAIVVCPNGVGISNILIYTLRELFPDLLFLDALSVREMSTYSLSYDLIFSTVHLRTNALLFVVPPILGVEDKEKLKQHVMQELYGYTSNHVDLEAVMKVIESYATIHQRKELQSALQWQLQTHMQKTTKYSLEEVEKPVLKELLTAETIQLKPSVSSWQESIEEAAAPLLKIGAIEKSYVEAMITSIEETGPYVVITPRVAIPHARPEHGVRSLSMSLLKLDEPVDFGGNKPVQIIIVLAATDNESHLKALVQLTQLLGEPSNIEDIIASSSVEHILTYINQYSEEEM</sequence>
<name>A0A0V8JHN9_9BACI</name>
<keyword evidence="2" id="KW-0813">Transport</keyword>
<comment type="subcellular location">
    <subcellularLocation>
        <location evidence="1">Cytoplasm</location>
    </subcellularLocation>
</comment>
<evidence type="ECO:0000256" key="3">
    <source>
        <dbReference type="ARBA" id="ARBA00022490"/>
    </source>
</evidence>
<feature type="domain" description="PRD" evidence="13">
    <location>
        <begin position="287"/>
        <end position="394"/>
    </location>
</feature>
<dbReference type="CDD" id="cd00211">
    <property type="entry name" value="PTS_IIA_fru"/>
    <property type="match status" value="1"/>
</dbReference>
<feature type="domain" description="PTS EIIA type-2" evidence="11">
    <location>
        <begin position="541"/>
        <end position="682"/>
    </location>
</feature>
<evidence type="ECO:0000256" key="9">
    <source>
        <dbReference type="ARBA" id="ARBA00041175"/>
    </source>
</evidence>
<dbReference type="PROSITE" id="PS51094">
    <property type="entry name" value="PTS_EIIA_TYPE_2"/>
    <property type="match status" value="1"/>
</dbReference>
<evidence type="ECO:0000256" key="6">
    <source>
        <dbReference type="ARBA" id="ARBA00022683"/>
    </source>
</evidence>
<keyword evidence="15" id="KW-1185">Reference proteome</keyword>
<dbReference type="InterPro" id="IPR002178">
    <property type="entry name" value="PTS_EIIA_type-2_dom"/>
</dbReference>
<dbReference type="RefSeq" id="WP_062687284.1">
    <property type="nucleotide sequence ID" value="NZ_KQ758697.1"/>
</dbReference>
<dbReference type="PROSITE" id="PS51099">
    <property type="entry name" value="PTS_EIIB_TYPE_2"/>
    <property type="match status" value="1"/>
</dbReference>